<name>B9TDG0_RICCO</name>
<dbReference type="EMBL" id="EQ978199">
    <property type="protein sequence ID" value="EEF26103.1"/>
    <property type="molecule type" value="Genomic_DNA"/>
</dbReference>
<dbReference type="Proteomes" id="UP000008311">
    <property type="component" value="Unassembled WGS sequence"/>
</dbReference>
<feature type="non-terminal residue" evidence="2">
    <location>
        <position position="1"/>
    </location>
</feature>
<gene>
    <name evidence="2" type="ORF">RCOM_1813050</name>
</gene>
<feature type="compositionally biased region" description="Basic and acidic residues" evidence="1">
    <location>
        <begin position="25"/>
        <end position="36"/>
    </location>
</feature>
<dbReference type="InParanoid" id="B9TDG0"/>
<feature type="compositionally biased region" description="Basic residues" evidence="1">
    <location>
        <begin position="81"/>
        <end position="93"/>
    </location>
</feature>
<reference evidence="3" key="1">
    <citation type="journal article" date="2010" name="Nat. Biotechnol.">
        <title>Draft genome sequence of the oilseed species Ricinus communis.</title>
        <authorList>
            <person name="Chan A.P."/>
            <person name="Crabtree J."/>
            <person name="Zhao Q."/>
            <person name="Lorenzi H."/>
            <person name="Orvis J."/>
            <person name="Puiu D."/>
            <person name="Melake-Berhan A."/>
            <person name="Jones K.M."/>
            <person name="Redman J."/>
            <person name="Chen G."/>
            <person name="Cahoon E.B."/>
            <person name="Gedil M."/>
            <person name="Stanke M."/>
            <person name="Haas B.J."/>
            <person name="Wortman J.R."/>
            <person name="Fraser-Liggett C.M."/>
            <person name="Ravel J."/>
            <person name="Rabinowicz P.D."/>
        </authorList>
    </citation>
    <scope>NUCLEOTIDE SEQUENCE [LARGE SCALE GENOMIC DNA]</scope>
    <source>
        <strain evidence="3">cv. Hale</strain>
    </source>
</reference>
<organism evidence="2 3">
    <name type="scientific">Ricinus communis</name>
    <name type="common">Castor bean</name>
    <dbReference type="NCBI Taxonomy" id="3988"/>
    <lineage>
        <taxon>Eukaryota</taxon>
        <taxon>Viridiplantae</taxon>
        <taxon>Streptophyta</taxon>
        <taxon>Embryophyta</taxon>
        <taxon>Tracheophyta</taxon>
        <taxon>Spermatophyta</taxon>
        <taxon>Magnoliopsida</taxon>
        <taxon>eudicotyledons</taxon>
        <taxon>Gunneridae</taxon>
        <taxon>Pentapetalae</taxon>
        <taxon>rosids</taxon>
        <taxon>fabids</taxon>
        <taxon>Malpighiales</taxon>
        <taxon>Euphorbiaceae</taxon>
        <taxon>Acalyphoideae</taxon>
        <taxon>Acalypheae</taxon>
        <taxon>Ricinus</taxon>
    </lineage>
</organism>
<accession>B9TDG0</accession>
<dbReference type="AlphaFoldDB" id="B9TDG0"/>
<evidence type="ECO:0000313" key="2">
    <source>
        <dbReference type="EMBL" id="EEF26103.1"/>
    </source>
</evidence>
<sequence>LQRRRRGAGLVADPVRPAGPLRLQGGEHRRQPDRPHGAALAILRLGGGQDRRHHELGSGASGRRPDLRRGRLEGLGDHAPRRAQARLAQRRLARGRDGRRAGRQAGRPRSLRRRDDRAPELRRRPRA</sequence>
<proteinExistence type="predicted"/>
<feature type="region of interest" description="Disordered" evidence="1">
    <location>
        <begin position="1"/>
        <end position="127"/>
    </location>
</feature>
<keyword evidence="3" id="KW-1185">Reference proteome</keyword>
<feature type="compositionally biased region" description="Basic and acidic residues" evidence="1">
    <location>
        <begin position="63"/>
        <end position="80"/>
    </location>
</feature>
<feature type="compositionally biased region" description="Basic and acidic residues" evidence="1">
    <location>
        <begin position="113"/>
        <end position="127"/>
    </location>
</feature>
<protein>
    <submittedName>
        <fullName evidence="2">Uncharacterized protein</fullName>
    </submittedName>
</protein>
<evidence type="ECO:0000313" key="3">
    <source>
        <dbReference type="Proteomes" id="UP000008311"/>
    </source>
</evidence>
<evidence type="ECO:0000256" key="1">
    <source>
        <dbReference type="SAM" id="MobiDB-lite"/>
    </source>
</evidence>